<evidence type="ECO:0000313" key="15">
    <source>
        <dbReference type="Proteomes" id="UP000311382"/>
    </source>
</evidence>
<name>A0A5C5G368_9BASI</name>
<dbReference type="PRINTS" id="PR01657">
    <property type="entry name" value="MCMFAMILY"/>
</dbReference>
<keyword evidence="9 11" id="KW-0238">DNA-binding</keyword>
<feature type="compositionally biased region" description="Low complexity" evidence="12">
    <location>
        <begin position="191"/>
        <end position="200"/>
    </location>
</feature>
<sequence length="1077" mass="117054">MDNMDVDGQQASGQAPPPRSTSPLAFPSSSAGGGAHPSSDHAGQQQHPAVNQLRSSGTAPRSSSPLAFPGSSSSRHPASSNRPLFQPTGLSSDAGLGSGGIRASGAARSARDDSPLFFPGSDFGSPTPRRNHRGDIHSAAPPTPSNRSSAARRGVPAASNAGSELGFPPSSAASRRNGRGANGGGGGGPGPSSSAAGAMADDGEGNGDDEDDEDDGLVTVLWGTTVTIGASMKAFEWFLKDFTCGDRQTYDPWRLAQARSKREDLESKMAEAHLHGELDTVAHLRAQLAKVPQDSDIEFAYTKEHPDKKLYQHHLSRMRDTGQTNLNLDVVDLLAFRWRETQQSGAQPRTREDREYAQLYKNFLLYPQELVPILDQQLKDSALEWACAEENLGDGPARLENEQRAREMHGAVFKVRPYAGENKVNMRELNPQDIDKIVCIRGLVIRATPIIPDMKLAFFRCNACSHTVTVEIDRGKISEPDRCPRDVCNVQGSMMLVHNRCEFADRQIVRLQETPDSVPDGQTPHTVSLGLYDELVDTVKPGDRVTVTGIFRSVPVRLNPRQRVIKSLFKTYIDVLHVKKTDKKRMGIDGSTRSGDDRRGVVGVGMEEEAEGPVAALLGGGAADDDDAMNEDEREASAHAKLKERLVEISRRDDIYEYLSRSLAPSIFEMDDVKKGILLQLFGGTNKSIAKGGGAGGPRYRGDINVLLVGDPGTSKSQILQYVHKIAPRGVYTSGKGSSAVGLTAYVTRDPDSKQLVLESGALVLSDGGVCCIDEFDKMSDATRSVLHEVMEQQTVSIAKAGIITTLNARTSILAAANPVGSKYNLKWPITRNIDLPPTLISRFDLLYLVLDKIDDKSDRMLARHLVGLYLEDKPQTAGTDIMKIEDLTAYISWARNHIHPQLTPEASNALVQAYVEMRNAGADARSNDRRITATTRQLESMIRLSEAHARMRYSEVVEVADVTEANRLIREALKESATDSVTGLIDLDLLTGQSSHQRKLMGDLRREVVALLGSRDKAWRWSDLAKALEQQSSVPIDNAELVEVVKALESEGSVRVSGSGHGRSLRLVGQARDVEA</sequence>
<protein>
    <recommendedName>
        <fullName evidence="3">DNA helicase</fullName>
        <ecNumber evidence="3">3.6.4.12</ecNumber>
    </recommendedName>
</protein>
<dbReference type="PRINTS" id="PR01660">
    <property type="entry name" value="MCMPROTEIN4"/>
</dbReference>
<dbReference type="EMBL" id="SOZI01000027">
    <property type="protein sequence ID" value="TNY22331.1"/>
    <property type="molecule type" value="Genomic_DNA"/>
</dbReference>
<comment type="subcellular location">
    <subcellularLocation>
        <location evidence="1">Nucleus</location>
    </subcellularLocation>
</comment>
<dbReference type="InterPro" id="IPR018525">
    <property type="entry name" value="MCM_CS"/>
</dbReference>
<evidence type="ECO:0000256" key="7">
    <source>
        <dbReference type="ARBA" id="ARBA00022806"/>
    </source>
</evidence>
<dbReference type="InterPro" id="IPR012340">
    <property type="entry name" value="NA-bd_OB-fold"/>
</dbReference>
<keyword evidence="4" id="KW-0235">DNA replication</keyword>
<evidence type="ECO:0000256" key="5">
    <source>
        <dbReference type="ARBA" id="ARBA00022741"/>
    </source>
</evidence>
<dbReference type="GO" id="GO:0006271">
    <property type="term" value="P:DNA strand elongation involved in DNA replication"/>
    <property type="evidence" value="ECO:0007669"/>
    <property type="project" value="TreeGrafter"/>
</dbReference>
<evidence type="ECO:0000256" key="3">
    <source>
        <dbReference type="ARBA" id="ARBA00012551"/>
    </source>
</evidence>
<dbReference type="GO" id="GO:0042555">
    <property type="term" value="C:MCM complex"/>
    <property type="evidence" value="ECO:0007669"/>
    <property type="project" value="InterPro"/>
</dbReference>
<dbReference type="GO" id="GO:0097373">
    <property type="term" value="C:MCM core complex"/>
    <property type="evidence" value="ECO:0007669"/>
    <property type="project" value="UniProtKB-ARBA"/>
</dbReference>
<evidence type="ECO:0000259" key="13">
    <source>
        <dbReference type="PROSITE" id="PS50051"/>
    </source>
</evidence>
<dbReference type="FunFam" id="2.20.28.10:FF:000003">
    <property type="entry name" value="DNA helicase"/>
    <property type="match status" value="1"/>
</dbReference>
<dbReference type="SUPFAM" id="SSF52540">
    <property type="entry name" value="P-loop containing nucleoside triphosphate hydrolases"/>
    <property type="match status" value="1"/>
</dbReference>
<dbReference type="OrthoDB" id="10251574at2759"/>
<dbReference type="EC" id="3.6.4.12" evidence="3"/>
<dbReference type="PANTHER" id="PTHR11630:SF66">
    <property type="entry name" value="DNA REPLICATION LICENSING FACTOR MCM4"/>
    <property type="match status" value="1"/>
</dbReference>
<dbReference type="InterPro" id="IPR031327">
    <property type="entry name" value="MCM"/>
</dbReference>
<comment type="caution">
    <text evidence="14">The sequence shown here is derived from an EMBL/GenBank/DDBJ whole genome shotgun (WGS) entry which is preliminary data.</text>
</comment>
<keyword evidence="8 11" id="KW-0067">ATP-binding</keyword>
<dbReference type="GO" id="GO:0005656">
    <property type="term" value="C:nuclear pre-replicative complex"/>
    <property type="evidence" value="ECO:0007669"/>
    <property type="project" value="UniProtKB-ARBA"/>
</dbReference>
<dbReference type="GO" id="GO:0031261">
    <property type="term" value="C:DNA replication preinitiation complex"/>
    <property type="evidence" value="ECO:0007669"/>
    <property type="project" value="UniProtKB-ARBA"/>
</dbReference>
<evidence type="ECO:0000256" key="1">
    <source>
        <dbReference type="ARBA" id="ARBA00004123"/>
    </source>
</evidence>
<gene>
    <name evidence="14" type="ORF">DMC30DRAFT_374448</name>
</gene>
<comment type="similarity">
    <text evidence="2 11">Belongs to the MCM family.</text>
</comment>
<dbReference type="CDD" id="cd17755">
    <property type="entry name" value="MCM4"/>
    <property type="match status" value="1"/>
</dbReference>
<dbReference type="AlphaFoldDB" id="A0A5C5G368"/>
<dbReference type="PROSITE" id="PS00847">
    <property type="entry name" value="MCM_1"/>
    <property type="match status" value="1"/>
</dbReference>
<keyword evidence="5 11" id="KW-0547">Nucleotide-binding</keyword>
<dbReference type="PANTHER" id="PTHR11630">
    <property type="entry name" value="DNA REPLICATION LICENSING FACTOR MCM FAMILY MEMBER"/>
    <property type="match status" value="1"/>
</dbReference>
<accession>A0A5C5G368</accession>
<keyword evidence="6" id="KW-0378">Hydrolase</keyword>
<dbReference type="Proteomes" id="UP000311382">
    <property type="component" value="Unassembled WGS sequence"/>
</dbReference>
<feature type="compositionally biased region" description="Acidic residues" evidence="12">
    <location>
        <begin position="201"/>
        <end position="215"/>
    </location>
</feature>
<dbReference type="GO" id="GO:0017116">
    <property type="term" value="F:single-stranded DNA helicase activity"/>
    <property type="evidence" value="ECO:0007669"/>
    <property type="project" value="TreeGrafter"/>
</dbReference>
<keyword evidence="15" id="KW-1185">Reference proteome</keyword>
<dbReference type="GO" id="GO:0006279">
    <property type="term" value="P:premeiotic DNA replication"/>
    <property type="evidence" value="ECO:0007669"/>
    <property type="project" value="UniProtKB-ARBA"/>
</dbReference>
<dbReference type="InterPro" id="IPR027417">
    <property type="entry name" value="P-loop_NTPase"/>
</dbReference>
<feature type="domain" description="MCM C-terminal AAA(+) ATPase" evidence="13">
    <location>
        <begin position="655"/>
        <end position="866"/>
    </location>
</feature>
<dbReference type="Gene3D" id="2.20.28.10">
    <property type="match status" value="1"/>
</dbReference>
<evidence type="ECO:0000256" key="2">
    <source>
        <dbReference type="ARBA" id="ARBA00008010"/>
    </source>
</evidence>
<evidence type="ECO:0000256" key="11">
    <source>
        <dbReference type="RuleBase" id="RU004070"/>
    </source>
</evidence>
<dbReference type="PROSITE" id="PS50051">
    <property type="entry name" value="MCM_2"/>
    <property type="match status" value="1"/>
</dbReference>
<evidence type="ECO:0000256" key="4">
    <source>
        <dbReference type="ARBA" id="ARBA00022705"/>
    </source>
</evidence>
<dbReference type="InterPro" id="IPR001208">
    <property type="entry name" value="MCM_dom"/>
</dbReference>
<evidence type="ECO:0000256" key="6">
    <source>
        <dbReference type="ARBA" id="ARBA00022801"/>
    </source>
</evidence>
<keyword evidence="10" id="KW-0539">Nucleus</keyword>
<dbReference type="InterPro" id="IPR008047">
    <property type="entry name" value="MCM_4"/>
</dbReference>
<dbReference type="GO" id="GO:0000727">
    <property type="term" value="P:double-strand break repair via break-induced replication"/>
    <property type="evidence" value="ECO:0007669"/>
    <property type="project" value="TreeGrafter"/>
</dbReference>
<evidence type="ECO:0000256" key="8">
    <source>
        <dbReference type="ARBA" id="ARBA00022840"/>
    </source>
</evidence>
<dbReference type="Pfam" id="PF00493">
    <property type="entry name" value="MCM"/>
    <property type="match status" value="1"/>
</dbReference>
<dbReference type="InterPro" id="IPR033762">
    <property type="entry name" value="MCM_OB"/>
</dbReference>
<evidence type="ECO:0000256" key="10">
    <source>
        <dbReference type="ARBA" id="ARBA00023242"/>
    </source>
</evidence>
<feature type="compositionally biased region" description="Polar residues" evidence="12">
    <location>
        <begin position="41"/>
        <end position="61"/>
    </location>
</feature>
<proteinExistence type="inferred from homology"/>
<dbReference type="InterPro" id="IPR041562">
    <property type="entry name" value="MCM_lid"/>
</dbReference>
<dbReference type="SUPFAM" id="SSF50249">
    <property type="entry name" value="Nucleic acid-binding proteins"/>
    <property type="match status" value="1"/>
</dbReference>
<reference evidence="14 15" key="1">
    <citation type="submission" date="2019-03" db="EMBL/GenBank/DDBJ databases">
        <title>Rhodosporidium diobovatum UCD-FST 08-225 genome sequencing, assembly, and annotation.</title>
        <authorList>
            <person name="Fakankun I.U."/>
            <person name="Fristensky B."/>
            <person name="Levin D.B."/>
        </authorList>
    </citation>
    <scope>NUCLEOTIDE SEQUENCE [LARGE SCALE GENOMIC DNA]</scope>
    <source>
        <strain evidence="14 15">UCD-FST 08-225</strain>
    </source>
</reference>
<evidence type="ECO:0000256" key="12">
    <source>
        <dbReference type="SAM" id="MobiDB-lite"/>
    </source>
</evidence>
<organism evidence="14 15">
    <name type="scientific">Rhodotorula diobovata</name>
    <dbReference type="NCBI Taxonomy" id="5288"/>
    <lineage>
        <taxon>Eukaryota</taxon>
        <taxon>Fungi</taxon>
        <taxon>Dikarya</taxon>
        <taxon>Basidiomycota</taxon>
        <taxon>Pucciniomycotina</taxon>
        <taxon>Microbotryomycetes</taxon>
        <taxon>Sporidiobolales</taxon>
        <taxon>Sporidiobolaceae</taxon>
        <taxon>Rhodotorula</taxon>
    </lineage>
</organism>
<feature type="region of interest" description="Disordered" evidence="12">
    <location>
        <begin position="1"/>
        <end position="215"/>
    </location>
</feature>
<dbReference type="Gene3D" id="3.40.50.300">
    <property type="entry name" value="P-loop containing nucleotide triphosphate hydrolases"/>
    <property type="match status" value="1"/>
</dbReference>
<dbReference type="Gene3D" id="2.40.50.140">
    <property type="entry name" value="Nucleic acid-binding proteins"/>
    <property type="match status" value="1"/>
</dbReference>
<dbReference type="GO" id="GO:0005524">
    <property type="term" value="F:ATP binding"/>
    <property type="evidence" value="ECO:0007669"/>
    <property type="project" value="UniProtKB-KW"/>
</dbReference>
<dbReference type="Pfam" id="PF21128">
    <property type="entry name" value="WHD_MCM4"/>
    <property type="match status" value="1"/>
</dbReference>
<dbReference type="SMART" id="SM00350">
    <property type="entry name" value="MCM"/>
    <property type="match status" value="1"/>
</dbReference>
<dbReference type="STRING" id="5288.A0A5C5G368"/>
<dbReference type="GO" id="GO:1902975">
    <property type="term" value="P:mitotic DNA replication initiation"/>
    <property type="evidence" value="ECO:0007669"/>
    <property type="project" value="TreeGrafter"/>
</dbReference>
<dbReference type="GO" id="GO:0003697">
    <property type="term" value="F:single-stranded DNA binding"/>
    <property type="evidence" value="ECO:0007669"/>
    <property type="project" value="TreeGrafter"/>
</dbReference>
<dbReference type="GO" id="GO:0016787">
    <property type="term" value="F:hydrolase activity"/>
    <property type="evidence" value="ECO:0007669"/>
    <property type="project" value="UniProtKB-KW"/>
</dbReference>
<keyword evidence="7" id="KW-0347">Helicase</keyword>
<dbReference type="FunFam" id="3.40.50.300:FF:000217">
    <property type="entry name" value="DNA helicase"/>
    <property type="match status" value="1"/>
</dbReference>
<dbReference type="GO" id="GO:0043596">
    <property type="term" value="C:nuclear replication fork"/>
    <property type="evidence" value="ECO:0007669"/>
    <property type="project" value="UniProtKB-ARBA"/>
</dbReference>
<feature type="compositionally biased region" description="Low complexity" evidence="12">
    <location>
        <begin position="62"/>
        <end position="80"/>
    </location>
</feature>
<evidence type="ECO:0000313" key="14">
    <source>
        <dbReference type="EMBL" id="TNY22331.1"/>
    </source>
</evidence>
<evidence type="ECO:0000256" key="9">
    <source>
        <dbReference type="ARBA" id="ARBA00023125"/>
    </source>
</evidence>
<dbReference type="Pfam" id="PF17855">
    <property type="entry name" value="MCM_lid"/>
    <property type="match status" value="1"/>
</dbReference>
<dbReference type="Pfam" id="PF17207">
    <property type="entry name" value="MCM_OB"/>
    <property type="match status" value="1"/>
</dbReference>
<feature type="compositionally biased region" description="Gly residues" evidence="12">
    <location>
        <begin position="180"/>
        <end position="190"/>
    </location>
</feature>